<organism evidence="2 3">
    <name type="scientific">Gigaspora margarita</name>
    <dbReference type="NCBI Taxonomy" id="4874"/>
    <lineage>
        <taxon>Eukaryota</taxon>
        <taxon>Fungi</taxon>
        <taxon>Fungi incertae sedis</taxon>
        <taxon>Mucoromycota</taxon>
        <taxon>Glomeromycotina</taxon>
        <taxon>Glomeromycetes</taxon>
        <taxon>Diversisporales</taxon>
        <taxon>Gigasporaceae</taxon>
        <taxon>Gigaspora</taxon>
    </lineage>
</organism>
<comment type="caution">
    <text evidence="2">The sequence shown here is derived from an EMBL/GenBank/DDBJ whole genome shotgun (WGS) entry which is preliminary data.</text>
</comment>
<feature type="coiled-coil region" evidence="1">
    <location>
        <begin position="296"/>
        <end position="323"/>
    </location>
</feature>
<feature type="coiled-coil region" evidence="1">
    <location>
        <begin position="147"/>
        <end position="174"/>
    </location>
</feature>
<dbReference type="Proteomes" id="UP000789901">
    <property type="component" value="Unassembled WGS sequence"/>
</dbReference>
<feature type="coiled-coil region" evidence="1">
    <location>
        <begin position="226"/>
        <end position="260"/>
    </location>
</feature>
<name>A0ABM8VXK6_GIGMA</name>
<reference evidence="2 3" key="1">
    <citation type="submission" date="2021-06" db="EMBL/GenBank/DDBJ databases">
        <authorList>
            <person name="Kallberg Y."/>
            <person name="Tangrot J."/>
            <person name="Rosling A."/>
        </authorList>
    </citation>
    <scope>NUCLEOTIDE SEQUENCE [LARGE SCALE GENOMIC DNA]</scope>
    <source>
        <strain evidence="2 3">120-4 pot B 10/14</strain>
    </source>
</reference>
<dbReference type="EMBL" id="CAJVQB010000164">
    <property type="protein sequence ID" value="CAG8471971.1"/>
    <property type="molecule type" value="Genomic_DNA"/>
</dbReference>
<keyword evidence="1" id="KW-0175">Coiled coil</keyword>
<evidence type="ECO:0000313" key="2">
    <source>
        <dbReference type="EMBL" id="CAG8471971.1"/>
    </source>
</evidence>
<protein>
    <submittedName>
        <fullName evidence="2">33644_t:CDS:1</fullName>
    </submittedName>
</protein>
<sequence length="570" mass="66413">MYNLKRLIDKLTINKDTLTGTSYPLAKDGSYMYTDDINFLSVILKRPLRVLYFPKKEQFTSGDEWKEEVEIYFEPIAPVKIEEIMVGLMVTYKMTVEVSERGEYRNEGTHLIEMINTYGEDDDPHPGSLAGLENKIKQTISTFKDEIIHYQQVKIELEEQINLLETELKGEKQMNESQIKVYQQKINALKTIISKSWENKPKREIEVQTDLTIPKENTRIWLEKDIAKHEADIQKEQDKVSKLQNKLSNLREDLKNLKTTELETGQTAFGNQWDYQQLRPPYIEVRNKLLELVQSLIEGKETQEQLEKRNKELEEKLKVGDLNAEEKKLMKLLRPDYENIRQKLIQLCQAELEKDKLQSQIQTLTQAKTELQTKLDLATKTKEELAQEKQVINNELSLTKKELQKEKGWWDEMEKEKIYPLTLKEEALGKIIPYAENTVIDNTVKIFITLANTKIPGKRYLSLDIRKGNGSVIDSPLYLKLKVAIPELVKSEYSIKPSSTRRYFAIILETLQTFLGEVINIGKASADDINVKMTLNHYQEGKDLKELIIGDAWLFDNSRKTRMGKKLFEE</sequence>
<keyword evidence="3" id="KW-1185">Reference proteome</keyword>
<accession>A0ABM8VXK6</accession>
<evidence type="ECO:0000313" key="3">
    <source>
        <dbReference type="Proteomes" id="UP000789901"/>
    </source>
</evidence>
<feature type="coiled-coil region" evidence="1">
    <location>
        <begin position="354"/>
        <end position="406"/>
    </location>
</feature>
<proteinExistence type="predicted"/>
<evidence type="ECO:0000256" key="1">
    <source>
        <dbReference type="SAM" id="Coils"/>
    </source>
</evidence>
<gene>
    <name evidence="2" type="ORF">GMARGA_LOCUS821</name>
</gene>